<dbReference type="InterPro" id="IPR015889">
    <property type="entry name" value="Intradiol_dOase_core"/>
</dbReference>
<dbReference type="Gene3D" id="2.60.130.10">
    <property type="entry name" value="Aromatic compound dioxygenase"/>
    <property type="match status" value="1"/>
</dbReference>
<keyword evidence="6" id="KW-1185">Reference proteome</keyword>
<dbReference type="InterPro" id="IPR050770">
    <property type="entry name" value="Intradiol_RC_Dioxygenase"/>
</dbReference>
<evidence type="ECO:0000256" key="2">
    <source>
        <dbReference type="ARBA" id="ARBA00022964"/>
    </source>
</evidence>
<dbReference type="Proteomes" id="UP000198925">
    <property type="component" value="Unassembled WGS sequence"/>
</dbReference>
<dbReference type="PANTHER" id="PTHR33711:SF9">
    <property type="entry name" value="PROTOCATECHUATE 3,4-DIOXYGENASE ALPHA CHAIN"/>
    <property type="match status" value="1"/>
</dbReference>
<keyword evidence="2 5" id="KW-0223">Dioxygenase</keyword>
<proteinExistence type="inferred from homology"/>
<dbReference type="InterPro" id="IPR000627">
    <property type="entry name" value="Intradiol_dOase_C"/>
</dbReference>
<evidence type="ECO:0000259" key="4">
    <source>
        <dbReference type="Pfam" id="PF00775"/>
    </source>
</evidence>
<feature type="domain" description="Intradiol ring-cleavage dioxygenases" evidence="4">
    <location>
        <begin position="15"/>
        <end position="118"/>
    </location>
</feature>
<dbReference type="EMBL" id="FMZX01000001">
    <property type="protein sequence ID" value="SDC33681.1"/>
    <property type="molecule type" value="Genomic_DNA"/>
</dbReference>
<sequence length="193" mass="20855">MGGAVIPLSCHTIGPFFPHPFVQEGDNDLTRIAPDAPPSRRGSRIRLQGRVLREGGLPCVNAVVEAWQADAAGRFRHPADPGWQEADPEFLGWGRAVTDAEGRYEFHTLLPGGFLDRAPHVNLLVMASGLMRPVSTTLFFPGFSEANAADPVLGLLPAARRPLLVATEDGSGGFRFDILLRGPASEETPFFED</sequence>
<dbReference type="STRING" id="938405.SAMN02927895_00919"/>
<evidence type="ECO:0000313" key="6">
    <source>
        <dbReference type="Proteomes" id="UP000198925"/>
    </source>
</evidence>
<name>A0A1G6KSA7_9PROT</name>
<evidence type="ECO:0000256" key="1">
    <source>
        <dbReference type="ARBA" id="ARBA00007825"/>
    </source>
</evidence>
<dbReference type="AlphaFoldDB" id="A0A1G6KSA7"/>
<protein>
    <submittedName>
        <fullName evidence="5">Protocatechuate 3,4-dioxygenase alpha subunit</fullName>
    </submittedName>
</protein>
<dbReference type="GO" id="GO:0018578">
    <property type="term" value="F:protocatechuate 3,4-dioxygenase activity"/>
    <property type="evidence" value="ECO:0007669"/>
    <property type="project" value="InterPro"/>
</dbReference>
<comment type="similarity">
    <text evidence="1">Belongs to the intradiol ring-cleavage dioxygenase family.</text>
</comment>
<reference evidence="5 6" key="1">
    <citation type="submission" date="2016-10" db="EMBL/GenBank/DDBJ databases">
        <authorList>
            <person name="de Groot N.N."/>
        </authorList>
    </citation>
    <scope>NUCLEOTIDE SEQUENCE [LARGE SCALE GENOMIC DNA]</scope>
    <source>
        <strain evidence="5 6">CPCC 100156</strain>
    </source>
</reference>
<evidence type="ECO:0000256" key="3">
    <source>
        <dbReference type="ARBA" id="ARBA00023002"/>
    </source>
</evidence>
<dbReference type="InterPro" id="IPR012786">
    <property type="entry name" value="Protocat_dOase_a"/>
</dbReference>
<gene>
    <name evidence="5" type="ORF">SAMN04487779_1001619</name>
</gene>
<organism evidence="5 6">
    <name type="scientific">Belnapia rosea</name>
    <dbReference type="NCBI Taxonomy" id="938405"/>
    <lineage>
        <taxon>Bacteria</taxon>
        <taxon>Pseudomonadati</taxon>
        <taxon>Pseudomonadota</taxon>
        <taxon>Alphaproteobacteria</taxon>
        <taxon>Acetobacterales</taxon>
        <taxon>Roseomonadaceae</taxon>
        <taxon>Belnapia</taxon>
    </lineage>
</organism>
<dbReference type="NCBIfam" id="TIGR02423">
    <property type="entry name" value="protocat_alph"/>
    <property type="match status" value="1"/>
</dbReference>
<dbReference type="PANTHER" id="PTHR33711">
    <property type="entry name" value="DIOXYGENASE, PUTATIVE (AFU_ORTHOLOGUE AFUA_2G02910)-RELATED"/>
    <property type="match status" value="1"/>
</dbReference>
<dbReference type="GO" id="GO:0008199">
    <property type="term" value="F:ferric iron binding"/>
    <property type="evidence" value="ECO:0007669"/>
    <property type="project" value="InterPro"/>
</dbReference>
<keyword evidence="3" id="KW-0560">Oxidoreductase</keyword>
<dbReference type="Pfam" id="PF00775">
    <property type="entry name" value="Dioxygenase_C"/>
    <property type="match status" value="1"/>
</dbReference>
<evidence type="ECO:0000313" key="5">
    <source>
        <dbReference type="EMBL" id="SDC33681.1"/>
    </source>
</evidence>
<accession>A0A1G6KSA7</accession>
<dbReference type="SUPFAM" id="SSF49482">
    <property type="entry name" value="Aromatic compound dioxygenase"/>
    <property type="match status" value="1"/>
</dbReference>